<sequence>MLEASLKEKEARIEALETQMAEEKAENKRRTDEMAKEIAENKKSSETMMRFMEDMRMRIMKGCYSVGKTKQGPGEISSLEADHHALSNSLKGKHEMEDQVATSNMSSISQMMSYRRNTTSMTTSKENCREFKTDFFNPTSRARKEVKSHGMELIQGAIRFIQMEKARTDLESDIKEYESNLLLLDQTYEDDFSEEEERFKLEANLKDKKERLAALPTAAQGEVPLVENDEQPSLRSGDGFEPSGVLSPHAAFHFPPKDKKEAYGFIEKANARSRIARVERKVRALESDHFQWEWRNFDSVAKIATMLQTFLRNQGKVHGPVARTTKVLPSDSEEDEDEEDNNPLKRVKTESKVDEKNEASTSITEPAMKDHVPDLSQKCP</sequence>
<accession>A0A178US59</accession>
<dbReference type="ExpressionAtlas" id="A0A178US59">
    <property type="expression patterns" value="baseline and differential"/>
</dbReference>
<name>A0A178US59_ARATH</name>
<keyword evidence="1" id="KW-0175">Coiled coil</keyword>
<feature type="region of interest" description="Disordered" evidence="2">
    <location>
        <begin position="324"/>
        <end position="380"/>
    </location>
</feature>
<proteinExistence type="predicted"/>
<gene>
    <name evidence="3" type="ordered locus">AXX17_At5g31590</name>
</gene>
<comment type="caution">
    <text evidence="3">The sequence shown here is derived from an EMBL/GenBank/DDBJ whole genome shotgun (WGS) entry which is preliminary data.</text>
</comment>
<evidence type="ECO:0000313" key="3">
    <source>
        <dbReference type="EMBL" id="OAO95531.1"/>
    </source>
</evidence>
<dbReference type="InterPro" id="IPR021704">
    <property type="entry name" value="DUF3287"/>
</dbReference>
<dbReference type="EMBL" id="LUHQ01000005">
    <property type="protein sequence ID" value="OAO95531.1"/>
    <property type="molecule type" value="Genomic_DNA"/>
</dbReference>
<feature type="compositionally biased region" description="Acidic residues" evidence="2">
    <location>
        <begin position="331"/>
        <end position="341"/>
    </location>
</feature>
<evidence type="ECO:0000256" key="2">
    <source>
        <dbReference type="SAM" id="MobiDB-lite"/>
    </source>
</evidence>
<feature type="compositionally biased region" description="Basic and acidic residues" evidence="2">
    <location>
        <begin position="347"/>
        <end position="358"/>
    </location>
</feature>
<protein>
    <submittedName>
        <fullName evidence="3">Uncharacterized protein</fullName>
    </submittedName>
</protein>
<organism evidence="3 4">
    <name type="scientific">Arabidopsis thaliana</name>
    <name type="common">Mouse-ear cress</name>
    <dbReference type="NCBI Taxonomy" id="3702"/>
    <lineage>
        <taxon>Eukaryota</taxon>
        <taxon>Viridiplantae</taxon>
        <taxon>Streptophyta</taxon>
        <taxon>Embryophyta</taxon>
        <taxon>Tracheophyta</taxon>
        <taxon>Spermatophyta</taxon>
        <taxon>Magnoliopsida</taxon>
        <taxon>eudicotyledons</taxon>
        <taxon>Gunneridae</taxon>
        <taxon>Pentapetalae</taxon>
        <taxon>rosids</taxon>
        <taxon>malvids</taxon>
        <taxon>Brassicales</taxon>
        <taxon>Brassicaceae</taxon>
        <taxon>Camelineae</taxon>
        <taxon>Arabidopsis</taxon>
    </lineage>
</organism>
<evidence type="ECO:0000313" key="4">
    <source>
        <dbReference type="Proteomes" id="UP000078284"/>
    </source>
</evidence>
<reference evidence="4" key="1">
    <citation type="journal article" date="2016" name="Proc. Natl. Acad. Sci. U.S.A.">
        <title>Chromosome-level assembly of Arabidopsis thaliana Ler reveals the extent of translocation and inversion polymorphisms.</title>
        <authorList>
            <person name="Zapata L."/>
            <person name="Ding J."/>
            <person name="Willing E.M."/>
            <person name="Hartwig B."/>
            <person name="Bezdan D."/>
            <person name="Jiao W.B."/>
            <person name="Patel V."/>
            <person name="Velikkakam James G."/>
            <person name="Koornneef M."/>
            <person name="Ossowski S."/>
            <person name="Schneeberger K."/>
        </authorList>
    </citation>
    <scope>NUCLEOTIDE SEQUENCE [LARGE SCALE GENOMIC DNA]</scope>
    <source>
        <strain evidence="4">cv. Landsberg erecta</strain>
    </source>
</reference>
<feature type="region of interest" description="Disordered" evidence="2">
    <location>
        <begin position="20"/>
        <end position="42"/>
    </location>
</feature>
<feature type="coiled-coil region" evidence="1">
    <location>
        <begin position="160"/>
        <end position="187"/>
    </location>
</feature>
<evidence type="ECO:0000256" key="1">
    <source>
        <dbReference type="SAM" id="Coils"/>
    </source>
</evidence>
<dbReference type="Pfam" id="PF11690">
    <property type="entry name" value="DUF3287"/>
    <property type="match status" value="2"/>
</dbReference>
<dbReference type="Proteomes" id="UP000078284">
    <property type="component" value="Chromosome 5"/>
</dbReference>
<dbReference type="AlphaFoldDB" id="A0A178US59"/>